<name>A0A6J3LUI0_9PEZI</name>
<evidence type="ECO:0000313" key="1">
    <source>
        <dbReference type="Proteomes" id="UP000504637"/>
    </source>
</evidence>
<evidence type="ECO:0008006" key="3">
    <source>
        <dbReference type="Google" id="ProtNLM"/>
    </source>
</evidence>
<dbReference type="RefSeq" id="XP_033455313.1">
    <property type="nucleotide sequence ID" value="XM_033599026.1"/>
</dbReference>
<reference evidence="2" key="2">
    <citation type="submission" date="2020-04" db="EMBL/GenBank/DDBJ databases">
        <authorList>
            <consortium name="NCBI Genome Project"/>
        </authorList>
    </citation>
    <scope>NUCLEOTIDE SEQUENCE</scope>
    <source>
        <strain evidence="2">CBS 342.82</strain>
    </source>
</reference>
<reference evidence="2" key="1">
    <citation type="submission" date="2020-01" db="EMBL/GenBank/DDBJ databases">
        <authorList>
            <consortium name="DOE Joint Genome Institute"/>
            <person name="Haridas S."/>
            <person name="Albert R."/>
            <person name="Binder M."/>
            <person name="Bloem J."/>
            <person name="Labutti K."/>
            <person name="Salamov A."/>
            <person name="Andreopoulos B."/>
            <person name="Baker S.E."/>
            <person name="Barry K."/>
            <person name="Bills G."/>
            <person name="Bluhm B.H."/>
            <person name="Cannon C."/>
            <person name="Castanera R."/>
            <person name="Culley D.E."/>
            <person name="Daum C."/>
            <person name="Ezra D."/>
            <person name="Gonzalez J.B."/>
            <person name="Henrissat B."/>
            <person name="Kuo A."/>
            <person name="Liang C."/>
            <person name="Lipzen A."/>
            <person name="Lutzoni F."/>
            <person name="Magnuson J."/>
            <person name="Mondo S."/>
            <person name="Nolan M."/>
            <person name="Ohm R."/>
            <person name="Pangilinan J."/>
            <person name="Park H.-J."/>
            <person name="Ramirez L."/>
            <person name="Alfaro M."/>
            <person name="Sun H."/>
            <person name="Tritt A."/>
            <person name="Yoshinaga Y."/>
            <person name="Zwiers L.-H."/>
            <person name="Turgeon B.G."/>
            <person name="Goodwin S.B."/>
            <person name="Spatafora J.W."/>
            <person name="Crous P.W."/>
            <person name="Grigoriev I.V."/>
        </authorList>
    </citation>
    <scope>NUCLEOTIDE SEQUENCE</scope>
    <source>
        <strain evidence="2">CBS 342.82</strain>
    </source>
</reference>
<dbReference type="AlphaFoldDB" id="A0A6J3LUI0"/>
<dbReference type="GeneID" id="54356825"/>
<proteinExistence type="predicted"/>
<keyword evidence="1" id="KW-1185">Reference proteome</keyword>
<protein>
    <recommendedName>
        <fullName evidence="3">F-box domain-containing protein</fullName>
    </recommendedName>
</protein>
<sequence length="145" mass="16800">MPSTRGWIPIPCARMCRAYHLRSSQDCWDLCKLRSINRVFRDCAMPLYFWVVTFPPYGTTMTFNKAELRVPSGLQSRCSPGSHQYLGTMDQHMCYVHMSDSNPSTSFSRIPKHLFSDFGMSTVLPQMISKCSRLRQLQINLPKQR</sequence>
<reference evidence="2" key="3">
    <citation type="submission" date="2025-08" db="UniProtKB">
        <authorList>
            <consortium name="RefSeq"/>
        </authorList>
    </citation>
    <scope>IDENTIFICATION</scope>
    <source>
        <strain evidence="2">CBS 342.82</strain>
    </source>
</reference>
<organism evidence="2">
    <name type="scientific">Dissoconium aciculare CBS 342.82</name>
    <dbReference type="NCBI Taxonomy" id="1314786"/>
    <lineage>
        <taxon>Eukaryota</taxon>
        <taxon>Fungi</taxon>
        <taxon>Dikarya</taxon>
        <taxon>Ascomycota</taxon>
        <taxon>Pezizomycotina</taxon>
        <taxon>Dothideomycetes</taxon>
        <taxon>Dothideomycetidae</taxon>
        <taxon>Mycosphaerellales</taxon>
        <taxon>Dissoconiaceae</taxon>
        <taxon>Dissoconium</taxon>
    </lineage>
</organism>
<dbReference type="Proteomes" id="UP000504637">
    <property type="component" value="Unplaced"/>
</dbReference>
<gene>
    <name evidence="2" type="ORF">K489DRAFT_128539</name>
</gene>
<evidence type="ECO:0000313" key="2">
    <source>
        <dbReference type="RefSeq" id="XP_033455313.1"/>
    </source>
</evidence>
<accession>A0A6J3LUI0</accession>